<proteinExistence type="predicted"/>
<reference evidence="1" key="1">
    <citation type="submission" date="2015-10" db="EMBL/GenBank/DDBJ databases">
        <authorList>
            <person name="Martinez-Garcia P.J."/>
            <person name="Crepeau M.W."/>
            <person name="Puiu D."/>
            <person name="Gonzalez-Ibeas D."/>
            <person name="Whalen J."/>
            <person name="Stevens K."/>
            <person name="Paul R."/>
            <person name="Butterfield T."/>
            <person name="Britton M."/>
            <person name="Reagan R."/>
            <person name="Chakraborty S."/>
            <person name="Walawage S.L."/>
            <person name="Vasquez-Gross H.A."/>
            <person name="Cardeno C."/>
            <person name="Famula R."/>
            <person name="Pratt K."/>
            <person name="Kuruganti S."/>
            <person name="Aradhya M.K."/>
            <person name="Leslie C.A."/>
            <person name="Dandekar A.M."/>
            <person name="Salzberg S.L."/>
            <person name="Wegrzyn J.L."/>
            <person name="Langley C.H."/>
            <person name="Neale D.B."/>
        </authorList>
    </citation>
    <scope>NUCLEOTIDE SEQUENCE</scope>
    <source>
        <tissue evidence="1">Leaves</tissue>
    </source>
</reference>
<dbReference type="Proteomes" id="UP000619265">
    <property type="component" value="Unassembled WGS sequence"/>
</dbReference>
<evidence type="ECO:0000313" key="2">
    <source>
        <dbReference type="Proteomes" id="UP000619265"/>
    </source>
</evidence>
<dbReference type="AlphaFoldDB" id="A0A833XV39"/>
<protein>
    <submittedName>
        <fullName evidence="1">Uncharacterized protein</fullName>
    </submittedName>
</protein>
<evidence type="ECO:0000313" key="1">
    <source>
        <dbReference type="EMBL" id="KAF5471943.1"/>
    </source>
</evidence>
<sequence length="208" mass="24063">MEDLEEKWNELRLLDEERNEINIDDDDVPEELRKKEQRSLMAKLYSARLINKEMLETTLGKIWRISKEAVFTEFPLRFPIQNGRSCDKYTRPYRPMNVINELVEDEFTLEARYDFTAAILKLMAQRLKDILEALDKEDGGTKSEKASMIKKHMNFVTGYLKQAKDSSVEAKEVASSLGLLEPEPLGTRGIFFSLTSKGTFVLVKFLIS</sequence>
<reference evidence="1" key="2">
    <citation type="submission" date="2020-03" db="EMBL/GenBank/DDBJ databases">
        <title>Walnut 2.0.</title>
        <authorList>
            <person name="Marrano A."/>
            <person name="Britton M."/>
            <person name="Zimin A.V."/>
            <person name="Zaini P.A."/>
            <person name="Workman R."/>
            <person name="Puiu D."/>
            <person name="Bianco L."/>
            <person name="Allen B.J."/>
            <person name="Troggio M."/>
            <person name="Leslie C.A."/>
            <person name="Timp W."/>
            <person name="Dendekar A."/>
            <person name="Salzberg S.L."/>
            <person name="Neale D.B."/>
        </authorList>
    </citation>
    <scope>NUCLEOTIDE SEQUENCE</scope>
    <source>
        <tissue evidence="1">Leaves</tissue>
    </source>
</reference>
<dbReference type="EMBL" id="LIHL02000004">
    <property type="protein sequence ID" value="KAF5471943.1"/>
    <property type="molecule type" value="Genomic_DNA"/>
</dbReference>
<name>A0A833XV39_JUGRE</name>
<accession>A0A833XV39</accession>
<organism evidence="1 2">
    <name type="scientific">Juglans regia</name>
    <name type="common">English walnut</name>
    <dbReference type="NCBI Taxonomy" id="51240"/>
    <lineage>
        <taxon>Eukaryota</taxon>
        <taxon>Viridiplantae</taxon>
        <taxon>Streptophyta</taxon>
        <taxon>Embryophyta</taxon>
        <taxon>Tracheophyta</taxon>
        <taxon>Spermatophyta</taxon>
        <taxon>Magnoliopsida</taxon>
        <taxon>eudicotyledons</taxon>
        <taxon>Gunneridae</taxon>
        <taxon>Pentapetalae</taxon>
        <taxon>rosids</taxon>
        <taxon>fabids</taxon>
        <taxon>Fagales</taxon>
        <taxon>Juglandaceae</taxon>
        <taxon>Juglans</taxon>
    </lineage>
</organism>
<comment type="caution">
    <text evidence="1">The sequence shown here is derived from an EMBL/GenBank/DDBJ whole genome shotgun (WGS) entry which is preliminary data.</text>
</comment>
<dbReference type="Gramene" id="Jr04_05700_p1">
    <property type="protein sequence ID" value="cds.Jr04_05700_p1"/>
    <property type="gene ID" value="Jr04_05700"/>
</dbReference>
<gene>
    <name evidence="1" type="ORF">F2P56_008700</name>
</gene>